<dbReference type="EMBL" id="JAUJFL010000011">
    <property type="protein sequence ID" value="KAK2596568.1"/>
    <property type="molecule type" value="Genomic_DNA"/>
</dbReference>
<reference evidence="1" key="1">
    <citation type="submission" date="2023-06" db="EMBL/GenBank/DDBJ databases">
        <authorList>
            <person name="Noh H."/>
        </authorList>
    </citation>
    <scope>NUCLEOTIDE SEQUENCE</scope>
    <source>
        <strain evidence="1">DUCC20226</strain>
    </source>
</reference>
<organism evidence="1 2">
    <name type="scientific">Phomopsis amygdali</name>
    <name type="common">Fusicoccum amygdali</name>
    <dbReference type="NCBI Taxonomy" id="1214568"/>
    <lineage>
        <taxon>Eukaryota</taxon>
        <taxon>Fungi</taxon>
        <taxon>Dikarya</taxon>
        <taxon>Ascomycota</taxon>
        <taxon>Pezizomycotina</taxon>
        <taxon>Sordariomycetes</taxon>
        <taxon>Sordariomycetidae</taxon>
        <taxon>Diaporthales</taxon>
        <taxon>Diaporthaceae</taxon>
        <taxon>Diaporthe</taxon>
    </lineage>
</organism>
<accession>A0AAD9S1G4</accession>
<dbReference type="Proteomes" id="UP001265746">
    <property type="component" value="Unassembled WGS sequence"/>
</dbReference>
<evidence type="ECO:0008006" key="3">
    <source>
        <dbReference type="Google" id="ProtNLM"/>
    </source>
</evidence>
<sequence length="101" mass="11052">MSEVIGTKGEIVVNSHTADSLVEMHEVGGVRRDLPADYYGRFEHAFITEANEFTTTCLHGTELPFGLRGAVKAVEIAVALRDSFTTGQKIHFDELGCRING</sequence>
<proteinExistence type="predicted"/>
<dbReference type="AlphaFoldDB" id="A0AAD9S1G4"/>
<comment type="caution">
    <text evidence="1">The sequence shown here is derived from an EMBL/GenBank/DDBJ whole genome shotgun (WGS) entry which is preliminary data.</text>
</comment>
<gene>
    <name evidence="1" type="ORF">N8I77_013452</name>
</gene>
<dbReference type="Gene3D" id="3.30.360.10">
    <property type="entry name" value="Dihydrodipicolinate Reductase, domain 2"/>
    <property type="match status" value="1"/>
</dbReference>
<evidence type="ECO:0000313" key="1">
    <source>
        <dbReference type="EMBL" id="KAK2596568.1"/>
    </source>
</evidence>
<evidence type="ECO:0000313" key="2">
    <source>
        <dbReference type="Proteomes" id="UP001265746"/>
    </source>
</evidence>
<name>A0AAD9S1G4_PHOAM</name>
<keyword evidence="2" id="KW-1185">Reference proteome</keyword>
<protein>
    <recommendedName>
        <fullName evidence="3">Gfo/Idh/MocA-like oxidoreductase C-terminal domain-containing protein</fullName>
    </recommendedName>
</protein>